<evidence type="ECO:0000313" key="2">
    <source>
        <dbReference type="EMBL" id="MBW4467858.1"/>
    </source>
</evidence>
<organism evidence="2 3">
    <name type="scientific">Pegethrix bostrychoides GSE-TBD4-15B</name>
    <dbReference type="NCBI Taxonomy" id="2839662"/>
    <lineage>
        <taxon>Bacteria</taxon>
        <taxon>Bacillati</taxon>
        <taxon>Cyanobacteriota</taxon>
        <taxon>Cyanophyceae</taxon>
        <taxon>Oculatellales</taxon>
        <taxon>Oculatellaceae</taxon>
        <taxon>Pegethrix</taxon>
    </lineage>
</organism>
<evidence type="ECO:0000256" key="1">
    <source>
        <dbReference type="SAM" id="Phobius"/>
    </source>
</evidence>
<dbReference type="EMBL" id="JAHHHV010000081">
    <property type="protein sequence ID" value="MBW4467858.1"/>
    <property type="molecule type" value="Genomic_DNA"/>
</dbReference>
<accession>A0A951PEF8</accession>
<keyword evidence="1" id="KW-0812">Transmembrane</keyword>
<keyword evidence="1" id="KW-1133">Transmembrane helix</keyword>
<keyword evidence="2" id="KW-0808">Transferase</keyword>
<protein>
    <submittedName>
        <fullName evidence="2">Glycosyltransferase family 39 protein</fullName>
        <ecNumber evidence="2">2.4.-.-</ecNumber>
    </submittedName>
</protein>
<proteinExistence type="predicted"/>
<reference evidence="2" key="1">
    <citation type="submission" date="2021-05" db="EMBL/GenBank/DDBJ databases">
        <authorList>
            <person name="Pietrasiak N."/>
            <person name="Ward R."/>
            <person name="Stajich J.E."/>
            <person name="Kurbessoian T."/>
        </authorList>
    </citation>
    <scope>NUCLEOTIDE SEQUENCE</scope>
    <source>
        <strain evidence="2">GSE-TBD4-15B</strain>
    </source>
</reference>
<comment type="caution">
    <text evidence="2">The sequence shown here is derived from an EMBL/GenBank/DDBJ whole genome shotgun (WGS) entry which is preliminary data.</text>
</comment>
<name>A0A951PEF8_9CYAN</name>
<feature type="transmembrane region" description="Helical" evidence="1">
    <location>
        <begin position="140"/>
        <end position="162"/>
    </location>
</feature>
<reference evidence="2" key="2">
    <citation type="journal article" date="2022" name="Microbiol. Resour. Announc.">
        <title>Metagenome Sequencing to Explore Phylogenomics of Terrestrial Cyanobacteria.</title>
        <authorList>
            <person name="Ward R.D."/>
            <person name="Stajich J.E."/>
            <person name="Johansen J.R."/>
            <person name="Huntemann M."/>
            <person name="Clum A."/>
            <person name="Foster B."/>
            <person name="Foster B."/>
            <person name="Roux S."/>
            <person name="Palaniappan K."/>
            <person name="Varghese N."/>
            <person name="Mukherjee S."/>
            <person name="Reddy T.B.K."/>
            <person name="Daum C."/>
            <person name="Copeland A."/>
            <person name="Chen I.A."/>
            <person name="Ivanova N.N."/>
            <person name="Kyrpides N.C."/>
            <person name="Shapiro N."/>
            <person name="Eloe-Fadrosh E.A."/>
            <person name="Pietrasiak N."/>
        </authorList>
    </citation>
    <scope>NUCLEOTIDE SEQUENCE</scope>
    <source>
        <strain evidence="2">GSE-TBD4-15B</strain>
    </source>
</reference>
<sequence>MQPPFYFILLTLWRSLNDSIFWARLFSVICMAVALHLSAGLASRYPKNTPPVWLVAALAFHPFSIWAAVELRTYAFCILLSVLLLLFFDAYLAETASRSARWGYAIVALAALYSHYFLACLIAGQGAVLLLRRGAGLRCYLISMIAVSLGFLPLVSSLGAVCPKALQGRVEQRLLWL</sequence>
<feature type="transmembrane region" description="Helical" evidence="1">
    <location>
        <begin position="20"/>
        <end position="39"/>
    </location>
</feature>
<dbReference type="EC" id="2.4.-.-" evidence="2"/>
<keyword evidence="2" id="KW-0328">Glycosyltransferase</keyword>
<dbReference type="Proteomes" id="UP000707356">
    <property type="component" value="Unassembled WGS sequence"/>
</dbReference>
<keyword evidence="1" id="KW-0472">Membrane</keyword>
<feature type="transmembrane region" description="Helical" evidence="1">
    <location>
        <begin position="104"/>
        <end position="128"/>
    </location>
</feature>
<gene>
    <name evidence="2" type="ORF">KME07_20725</name>
</gene>
<dbReference type="AlphaFoldDB" id="A0A951PEF8"/>
<feature type="transmembrane region" description="Helical" evidence="1">
    <location>
        <begin position="73"/>
        <end position="92"/>
    </location>
</feature>
<evidence type="ECO:0000313" key="3">
    <source>
        <dbReference type="Proteomes" id="UP000707356"/>
    </source>
</evidence>
<dbReference type="GO" id="GO:0016757">
    <property type="term" value="F:glycosyltransferase activity"/>
    <property type="evidence" value="ECO:0007669"/>
    <property type="project" value="UniProtKB-KW"/>
</dbReference>
<feature type="transmembrane region" description="Helical" evidence="1">
    <location>
        <begin position="51"/>
        <end position="67"/>
    </location>
</feature>